<dbReference type="InterPro" id="IPR027484">
    <property type="entry name" value="PInositol-4-P-5-kinase_N"/>
</dbReference>
<organism evidence="6 7">
    <name type="scientific">Trametes coccinea (strain BRFM310)</name>
    <name type="common">Pycnoporus coccineus</name>
    <dbReference type="NCBI Taxonomy" id="1353009"/>
    <lineage>
        <taxon>Eukaryota</taxon>
        <taxon>Fungi</taxon>
        <taxon>Dikarya</taxon>
        <taxon>Basidiomycota</taxon>
        <taxon>Agaricomycotina</taxon>
        <taxon>Agaricomycetes</taxon>
        <taxon>Polyporales</taxon>
        <taxon>Polyporaceae</taxon>
        <taxon>Trametes</taxon>
    </lineage>
</organism>
<protein>
    <recommendedName>
        <fullName evidence="5">PIPK domain-containing protein</fullName>
    </recommendedName>
</protein>
<feature type="compositionally biased region" description="Polar residues" evidence="4">
    <location>
        <begin position="1198"/>
        <end position="1209"/>
    </location>
</feature>
<dbReference type="InterPro" id="IPR027483">
    <property type="entry name" value="PInositol-4-P-4/5-kinase_C_sf"/>
</dbReference>
<dbReference type="GO" id="GO:0046854">
    <property type="term" value="P:phosphatidylinositol phosphate biosynthetic process"/>
    <property type="evidence" value="ECO:0007669"/>
    <property type="project" value="TreeGrafter"/>
</dbReference>
<accession>A0A1Y2IAG8</accession>
<dbReference type="InterPro" id="IPR044769">
    <property type="entry name" value="PIKfyve_PIPKc"/>
</dbReference>
<dbReference type="OrthoDB" id="158357at2759"/>
<proteinExistence type="predicted"/>
<feature type="domain" description="PIPK" evidence="5">
    <location>
        <begin position="1218"/>
        <end position="1540"/>
    </location>
</feature>
<evidence type="ECO:0000256" key="2">
    <source>
        <dbReference type="ARBA" id="ARBA00022840"/>
    </source>
</evidence>
<dbReference type="GO" id="GO:0010008">
    <property type="term" value="C:endosome membrane"/>
    <property type="evidence" value="ECO:0007669"/>
    <property type="project" value="TreeGrafter"/>
</dbReference>
<feature type="region of interest" description="Disordered" evidence="4">
    <location>
        <begin position="1060"/>
        <end position="1088"/>
    </location>
</feature>
<dbReference type="Gene3D" id="3.30.810.10">
    <property type="entry name" value="2-Layer Sandwich"/>
    <property type="match status" value="1"/>
</dbReference>
<keyword evidence="1 3" id="KW-0547">Nucleotide-binding</keyword>
<feature type="region of interest" description="Disordered" evidence="4">
    <location>
        <begin position="760"/>
        <end position="856"/>
    </location>
</feature>
<dbReference type="Pfam" id="PF01504">
    <property type="entry name" value="PIP5K"/>
    <property type="match status" value="1"/>
</dbReference>
<evidence type="ECO:0000259" key="5">
    <source>
        <dbReference type="PROSITE" id="PS51455"/>
    </source>
</evidence>
<feature type="region of interest" description="Disordered" evidence="4">
    <location>
        <begin position="705"/>
        <end position="732"/>
    </location>
</feature>
<evidence type="ECO:0000313" key="6">
    <source>
        <dbReference type="EMBL" id="OSC98135.1"/>
    </source>
</evidence>
<feature type="compositionally biased region" description="Polar residues" evidence="4">
    <location>
        <begin position="827"/>
        <end position="841"/>
    </location>
</feature>
<dbReference type="Proteomes" id="UP000193067">
    <property type="component" value="Unassembled WGS sequence"/>
</dbReference>
<evidence type="ECO:0000256" key="4">
    <source>
        <dbReference type="SAM" id="MobiDB-lite"/>
    </source>
</evidence>
<feature type="compositionally biased region" description="Low complexity" evidence="4">
    <location>
        <begin position="1127"/>
        <end position="1145"/>
    </location>
</feature>
<dbReference type="STRING" id="1353009.A0A1Y2IAG8"/>
<dbReference type="PANTHER" id="PTHR45748:SF7">
    <property type="entry name" value="1-PHOSPHATIDYLINOSITOL 3-PHOSPHATE 5-KINASE-RELATED"/>
    <property type="match status" value="1"/>
</dbReference>
<feature type="region of interest" description="Disordered" evidence="4">
    <location>
        <begin position="1240"/>
        <end position="1262"/>
    </location>
</feature>
<dbReference type="InterPro" id="IPR002498">
    <property type="entry name" value="PInositol-4-P-4/5-kinase_core"/>
</dbReference>
<reference evidence="6 7" key="1">
    <citation type="journal article" date="2015" name="Biotechnol. Biofuels">
        <title>Enhanced degradation of softwood versus hardwood by the white-rot fungus Pycnoporus coccineus.</title>
        <authorList>
            <person name="Couturier M."/>
            <person name="Navarro D."/>
            <person name="Chevret D."/>
            <person name="Henrissat B."/>
            <person name="Piumi F."/>
            <person name="Ruiz-Duenas F.J."/>
            <person name="Martinez A.T."/>
            <person name="Grigoriev I.V."/>
            <person name="Riley R."/>
            <person name="Lipzen A."/>
            <person name="Berrin J.G."/>
            <person name="Master E.R."/>
            <person name="Rosso M.N."/>
        </authorList>
    </citation>
    <scope>NUCLEOTIDE SEQUENCE [LARGE SCALE GENOMIC DNA]</scope>
    <source>
        <strain evidence="6 7">BRFM310</strain>
    </source>
</reference>
<feature type="compositionally biased region" description="Pro residues" evidence="4">
    <location>
        <begin position="792"/>
        <end position="803"/>
    </location>
</feature>
<keyword evidence="2 3" id="KW-0067">ATP-binding</keyword>
<feature type="compositionally biased region" description="Basic and acidic residues" evidence="4">
    <location>
        <begin position="88"/>
        <end position="110"/>
    </location>
</feature>
<feature type="compositionally biased region" description="Low complexity" evidence="4">
    <location>
        <begin position="804"/>
        <end position="826"/>
    </location>
</feature>
<keyword evidence="3" id="KW-0808">Transferase</keyword>
<sequence length="1567" mass="172975">MSSMEKPLPEIPSGSRSSRYNLTLTIEARAHLHRFIVRALDEEADVRDRDTWAERIESALDELGASISRGGWLAGLRRGRYVRRRRHEEIEKQKAEEKAKREKEEEEKAKGKTAKGRSKMREVVLDDSHIEDAPTDEQLNTALEQLRGLLAKPFIPTPKPSVKHLVIIASGFASHHSDPTEDMGFRLVRPAIGCTFKVNEFSLPNVAAPADESDNIVLYGLQEWDACLLSCEDPIQLVGGTFQLKGLTSVSQYAALSRVLRLAIYTHLALLLEQDLLANSHVELHYPKPVVPSLPAFPVERSSSTPDVKGRGKRDSGSGIWSYLTKKTEDLLQRATNVAPAVVRRGSLELPLADKFSRHTSLPHRPDSSFMPRRLSLLSTVSSRLSQDDSGEPPQLPYSAGVRRIDSWKDLLSTTPGVAFSPPRFLLDIAEQERKDPSRRLAGDEKAALTSLLGWQGKESLLRGMVGMSGFVRHQGFSVLYSEHVPGASSIVSQPPTPGNSTASSEVQFPLRIACGGHRRRWMHFRYYQQHGRQWDETLGEAIIRWCMTAEDPCIHPDCRYQRAEHDMRWIHGGVRLIATVSLPNPGDSTPLTKDDAVYMWHSCSVCGKESTKELMHDGTYLFSFAKYLELLVYAPAIHVLQPVLCEHTTFPPKPWAPADTPIPQVRFRIIRKFSYMGRTVTLTLSEVKDIFEIKVPRLQILRRKAGEKKTPEGPQRKNSKASSGSSGDDRRALRREIMRWWQGLSEHMDQLEDKFLTEGPRSYHKSLPRLPSADDDDDDDDDDTLSTPRGRPIPPPATPSTPTPRAALGAPSSFPFLSIPSPGISATSGQASLSTPTLTPSPDDRLSSPLTSTDDADSLRLLSGLRHKFQRTEQELYSELAQTSDKNLNDVRRSFVTAARGATRRLAAWEKKHGSHLPAGTSLGDAPITPEPEWWKSGCHAVPGGSVIVREDDWGSIIAFTLSSVDYQRELSNMNSIRAPPPSAPPTTPTVTRPSLFRAGESLKRLVSGAPPQPDPDHDDIGWQEPESYSAVISRKEHPREPVSLISIGGVLRQKASTDVSSTSSLLSPIGSPGARPSGMETPRSVRAKPAVEVINLAADGRVSGMPEAVEAAGKILHDLEAVSKPSNSSRTSLTLSESRPSSSGIIETHIRRGKASSIVSDSDGSTVGLDSPSGLYTPPPPPLPPPKDGDEARKSALSTSTASDSEPPQTPAKPGTSSTFTAAFTNSLTSAMRYVLKPGDQQRPPSATPHHGLLSAESPPIDDRPHIKYDWTIGKRLRFSCTVYYAKQFDQLRKRCGVEDVFLKSLSRSENWAAEGGKSRSNFWKTTDNRFIIKTLVNAWNVADLQVLIDLGPSYFKHMEATASRPTVLAKLLGFYTVEIRNLESGNTQAKADLLVMENLFYNTKVSKTFDLKGIQGRKVKASSGTGSRTLFDGEWIEGQQKALTLVRPHSKVVLHEAIKADCDFLARSNIMDYSLLLGIDEENKQMICGLVDTIGSYTFAKTLEYKAKQGLNAGKEVTVVPPHEYQERFVTAMDEYFLACPDKWSKPLDNAIVPSDCKDLPSVL</sequence>
<feature type="region of interest" description="Disordered" evidence="4">
    <location>
        <begin position="1124"/>
        <end position="1222"/>
    </location>
</feature>
<dbReference type="PANTHER" id="PTHR45748">
    <property type="entry name" value="1-PHOSPHATIDYLINOSITOL 3-PHOSPHATE 5-KINASE-RELATED"/>
    <property type="match status" value="1"/>
</dbReference>
<dbReference type="CDD" id="cd17300">
    <property type="entry name" value="PIPKc_PIKfyve"/>
    <property type="match status" value="1"/>
</dbReference>
<evidence type="ECO:0000256" key="1">
    <source>
        <dbReference type="ARBA" id="ARBA00022741"/>
    </source>
</evidence>
<evidence type="ECO:0000256" key="3">
    <source>
        <dbReference type="PROSITE-ProRule" id="PRU00781"/>
    </source>
</evidence>
<evidence type="ECO:0000313" key="7">
    <source>
        <dbReference type="Proteomes" id="UP000193067"/>
    </source>
</evidence>
<dbReference type="Gene3D" id="3.30.800.10">
    <property type="entry name" value="Phosphatidylinositol Phosphate Kinase II Beta"/>
    <property type="match status" value="1"/>
</dbReference>
<name>A0A1Y2IAG8_TRAC3</name>
<dbReference type="PROSITE" id="PS51455">
    <property type="entry name" value="PIPK"/>
    <property type="match status" value="1"/>
</dbReference>
<dbReference type="SMART" id="SM00330">
    <property type="entry name" value="PIPKc"/>
    <property type="match status" value="1"/>
</dbReference>
<feature type="region of interest" description="Disordered" evidence="4">
    <location>
        <begin position="88"/>
        <end position="121"/>
    </location>
</feature>
<feature type="compositionally biased region" description="Low complexity" evidence="4">
    <location>
        <begin position="1060"/>
        <end position="1075"/>
    </location>
</feature>
<dbReference type="SUPFAM" id="SSF56104">
    <property type="entry name" value="SAICAR synthase-like"/>
    <property type="match status" value="1"/>
</dbReference>
<feature type="compositionally biased region" description="Acidic residues" evidence="4">
    <location>
        <begin position="774"/>
        <end position="785"/>
    </location>
</feature>
<dbReference type="GO" id="GO:0000329">
    <property type="term" value="C:fungal-type vacuole membrane"/>
    <property type="evidence" value="ECO:0007669"/>
    <property type="project" value="TreeGrafter"/>
</dbReference>
<feature type="compositionally biased region" description="Pro residues" evidence="4">
    <location>
        <begin position="1179"/>
        <end position="1188"/>
    </location>
</feature>
<dbReference type="GO" id="GO:0000285">
    <property type="term" value="F:1-phosphatidylinositol-3-phosphate 5-kinase activity"/>
    <property type="evidence" value="ECO:0007669"/>
    <property type="project" value="InterPro"/>
</dbReference>
<keyword evidence="7" id="KW-1185">Reference proteome</keyword>
<dbReference type="GO" id="GO:0005524">
    <property type="term" value="F:ATP binding"/>
    <property type="evidence" value="ECO:0007669"/>
    <property type="project" value="UniProtKB-UniRule"/>
</dbReference>
<gene>
    <name evidence="6" type="ORF">PYCCODRAFT_1439630</name>
</gene>
<keyword evidence="3" id="KW-0418">Kinase</keyword>
<feature type="region of interest" description="Disordered" evidence="4">
    <location>
        <begin position="296"/>
        <end position="317"/>
    </location>
</feature>
<dbReference type="EMBL" id="KZ084142">
    <property type="protein sequence ID" value="OSC98135.1"/>
    <property type="molecule type" value="Genomic_DNA"/>
</dbReference>